<dbReference type="Pfam" id="PF01522">
    <property type="entry name" value="Polysacc_deac_1"/>
    <property type="match status" value="1"/>
</dbReference>
<evidence type="ECO:0000256" key="3">
    <source>
        <dbReference type="ARBA" id="ARBA00023285"/>
    </source>
</evidence>
<accession>A0ABP0D1V1</accession>
<keyword evidence="3" id="KW-0170">Cobalt</keyword>
<reference evidence="7 8" key="1">
    <citation type="submission" date="2024-01" db="EMBL/GenBank/DDBJ databases">
        <authorList>
            <person name="Allen C."/>
            <person name="Tagirdzhanova G."/>
        </authorList>
    </citation>
    <scope>NUCLEOTIDE SEQUENCE [LARGE SCALE GENOMIC DNA]</scope>
</reference>
<evidence type="ECO:0000256" key="2">
    <source>
        <dbReference type="ARBA" id="ARBA00023024"/>
    </source>
</evidence>
<dbReference type="InterPro" id="IPR050248">
    <property type="entry name" value="Polysacc_deacetylase_ArnD"/>
</dbReference>
<comment type="caution">
    <text evidence="7">The sequence shown here is derived from an EMBL/GenBank/DDBJ whole genome shotgun (WGS) entry which is preliminary data.</text>
</comment>
<evidence type="ECO:0000313" key="7">
    <source>
        <dbReference type="EMBL" id="CAK7238390.1"/>
    </source>
</evidence>
<keyword evidence="8" id="KW-1185">Reference proteome</keyword>
<evidence type="ECO:0000256" key="1">
    <source>
        <dbReference type="ARBA" id="ARBA00001941"/>
    </source>
</evidence>
<feature type="domain" description="NodB homology" evidence="6">
    <location>
        <begin position="52"/>
        <end position="156"/>
    </location>
</feature>
<evidence type="ECO:0000256" key="5">
    <source>
        <dbReference type="ARBA" id="ARBA00048494"/>
    </source>
</evidence>
<dbReference type="Proteomes" id="UP001642482">
    <property type="component" value="Unassembled WGS sequence"/>
</dbReference>
<dbReference type="InterPro" id="IPR011330">
    <property type="entry name" value="Glyco_hydro/deAcase_b/a-brl"/>
</dbReference>
<evidence type="ECO:0000256" key="4">
    <source>
        <dbReference type="ARBA" id="ARBA00024056"/>
    </source>
</evidence>
<comment type="cofactor">
    <cofactor evidence="1">
        <name>Co(2+)</name>
        <dbReference type="ChEBI" id="CHEBI:48828"/>
    </cofactor>
</comment>
<gene>
    <name evidence="7" type="ORF">SEUCBS140593_010637</name>
</gene>
<proteinExistence type="predicted"/>
<name>A0ABP0D1V1_9PEZI</name>
<dbReference type="Gene3D" id="3.20.20.370">
    <property type="entry name" value="Glycoside hydrolase/deacetylase"/>
    <property type="match status" value="1"/>
</dbReference>
<dbReference type="EC" id="3.5.1.41" evidence="4"/>
<evidence type="ECO:0000259" key="6">
    <source>
        <dbReference type="Pfam" id="PF01522"/>
    </source>
</evidence>
<dbReference type="PANTHER" id="PTHR10587">
    <property type="entry name" value="GLYCOSYL TRANSFERASE-RELATED"/>
    <property type="match status" value="1"/>
</dbReference>
<keyword evidence="2" id="KW-0624">Polysaccharide degradation</keyword>
<evidence type="ECO:0000313" key="8">
    <source>
        <dbReference type="Proteomes" id="UP001642482"/>
    </source>
</evidence>
<keyword evidence="2" id="KW-0119">Carbohydrate metabolism</keyword>
<dbReference type="SUPFAM" id="SSF88713">
    <property type="entry name" value="Glycoside hydrolase/deacetylase"/>
    <property type="match status" value="1"/>
</dbReference>
<comment type="catalytic activity">
    <reaction evidence="5">
        <text>[(1-&gt;4)-N-acetyl-beta-D-glucosaminyl](n) + n H2O = chitosan + n acetate</text>
        <dbReference type="Rhea" id="RHEA:10464"/>
        <dbReference type="Rhea" id="RHEA-COMP:9593"/>
        <dbReference type="Rhea" id="RHEA-COMP:9597"/>
        <dbReference type="ChEBI" id="CHEBI:15377"/>
        <dbReference type="ChEBI" id="CHEBI:17029"/>
        <dbReference type="ChEBI" id="CHEBI:30089"/>
        <dbReference type="ChEBI" id="CHEBI:57704"/>
        <dbReference type="EC" id="3.5.1.41"/>
    </reaction>
    <physiologicalReaction direction="left-to-right" evidence="5">
        <dbReference type="Rhea" id="RHEA:10465"/>
    </physiologicalReaction>
</comment>
<sequence length="308" mass="34922">MSVSEVDDSRPRWPNGARAAIALTIDNMGEAADLNRKLWPASKPIGDHYSVTKALPEMLTLLEKYGILATFFIESWNINVYGEFILNHIAAAGHEVAWHAWQHEAWSKLKSEEEERTNFERSFGPQGLGQWVAENRIEPYKGFRPPGGIINANTTLALCREFKLDYISPAAEAAATVEVGSQGDKLVILPFKWAAVDAYFYMETFAGLRNIKGEYPSDPQQPETLVQRYISEIDRAIENGGFLAPLFHPFLMNKQGRLEAMDSVLKYLVQKRDEGEIWLARCTDVQSFIKDHPDIVGTDPRWDMSSWR</sequence>
<dbReference type="InterPro" id="IPR002509">
    <property type="entry name" value="NODB_dom"/>
</dbReference>
<organism evidence="7 8">
    <name type="scientific">Sporothrix eucalyptigena</name>
    <dbReference type="NCBI Taxonomy" id="1812306"/>
    <lineage>
        <taxon>Eukaryota</taxon>
        <taxon>Fungi</taxon>
        <taxon>Dikarya</taxon>
        <taxon>Ascomycota</taxon>
        <taxon>Pezizomycotina</taxon>
        <taxon>Sordariomycetes</taxon>
        <taxon>Sordariomycetidae</taxon>
        <taxon>Ophiostomatales</taxon>
        <taxon>Ophiostomataceae</taxon>
        <taxon>Sporothrix</taxon>
    </lineage>
</organism>
<dbReference type="EMBL" id="CAWUHD010000241">
    <property type="protein sequence ID" value="CAK7238390.1"/>
    <property type="molecule type" value="Genomic_DNA"/>
</dbReference>
<keyword evidence="2" id="KW-0146">Chitin degradation</keyword>
<protein>
    <recommendedName>
        <fullName evidence="4">chitin deacetylase</fullName>
        <ecNumber evidence="4">3.5.1.41</ecNumber>
    </recommendedName>
</protein>